<dbReference type="AlphaFoldDB" id="A0A9N7JKD2"/>
<sequence>MHYEQFIEGDNSKRLDLLNKIKILILAVAALVYIFLGITLAIITLLMYVAFNFLTLNLFVEYEYELTEDELDLSKIMSKKKRKLIKTINLRNAEYFKDASEFNPARYSDIKVSKLYSKKYENKEKQVVLINEEGAISAYELVLKDEIRKEVERIKRRG</sequence>
<evidence type="ECO:0000313" key="5">
    <source>
        <dbReference type="Proteomes" id="UP001055437"/>
    </source>
</evidence>
<dbReference type="GeneID" id="303560120"/>
<dbReference type="RefSeq" id="WP_066677964.1">
    <property type="nucleotide sequence ID" value="NZ_CABMIZ010000034.1"/>
</dbReference>
<dbReference type="KEGG" id="csep:CP523_05430"/>
<evidence type="ECO:0000313" key="3">
    <source>
        <dbReference type="EMBL" id="USS00519.1"/>
    </source>
</evidence>
<evidence type="ECO:0000256" key="1">
    <source>
        <dbReference type="SAM" id="Phobius"/>
    </source>
</evidence>
<dbReference type="EMBL" id="CP099799">
    <property type="protein sequence ID" value="USS00519.1"/>
    <property type="molecule type" value="Genomic_DNA"/>
</dbReference>
<keyword evidence="1" id="KW-0472">Membrane</keyword>
<keyword evidence="1" id="KW-1133">Transmembrane helix</keyword>
<reference evidence="2 4" key="1">
    <citation type="submission" date="2017-09" db="EMBL/GenBank/DDBJ databases">
        <authorList>
            <person name="Thomas P."/>
            <person name="Seyboldt C."/>
        </authorList>
    </citation>
    <scope>NUCLEOTIDE SEQUENCE [LARGE SCALE GENOMIC DNA]</scope>
    <source>
        <strain evidence="2 4">DSM 7534</strain>
    </source>
</reference>
<evidence type="ECO:0000313" key="4">
    <source>
        <dbReference type="Proteomes" id="UP000280586"/>
    </source>
</evidence>
<protein>
    <submittedName>
        <fullName evidence="2">Uncharacterized protein</fullName>
    </submittedName>
</protein>
<dbReference type="OrthoDB" id="2062630at2"/>
<dbReference type="Proteomes" id="UP001055437">
    <property type="component" value="Chromosome"/>
</dbReference>
<gene>
    <name evidence="2" type="ORF">CP523_05430</name>
    <name evidence="3" type="ORF">NH397_13675</name>
</gene>
<dbReference type="EMBL" id="CP023671">
    <property type="protein sequence ID" value="AYE33955.1"/>
    <property type="molecule type" value="Genomic_DNA"/>
</dbReference>
<keyword evidence="1" id="KW-0812">Transmembrane</keyword>
<dbReference type="Proteomes" id="UP000280586">
    <property type="component" value="Chromosome"/>
</dbReference>
<accession>A0A9N7JKD2</accession>
<reference evidence="3" key="2">
    <citation type="submission" date="2022-06" db="EMBL/GenBank/DDBJ databases">
        <authorList>
            <person name="Holder M.E."/>
            <person name="Ajami N.J."/>
            <person name="Petrosino J.F."/>
        </authorList>
    </citation>
    <scope>NUCLEOTIDE SEQUENCE</scope>
    <source>
        <strain evidence="3">RMA 8861</strain>
    </source>
</reference>
<proteinExistence type="predicted"/>
<evidence type="ECO:0000313" key="2">
    <source>
        <dbReference type="EMBL" id="AYE33955.1"/>
    </source>
</evidence>
<organism evidence="2 4">
    <name type="scientific">Clostridium septicum</name>
    <dbReference type="NCBI Taxonomy" id="1504"/>
    <lineage>
        <taxon>Bacteria</taxon>
        <taxon>Bacillati</taxon>
        <taxon>Bacillota</taxon>
        <taxon>Clostridia</taxon>
        <taxon>Eubacteriales</taxon>
        <taxon>Clostridiaceae</taxon>
        <taxon>Clostridium</taxon>
    </lineage>
</organism>
<keyword evidence="5" id="KW-1185">Reference proteome</keyword>
<feature type="transmembrane region" description="Helical" evidence="1">
    <location>
        <begin position="23"/>
        <end position="51"/>
    </location>
</feature>
<name>A0A9N7JKD2_CLOSE</name>